<reference evidence="7 8" key="1">
    <citation type="journal article" date="2018" name="PLoS ONE">
        <title>The draft genome of Kipferlia bialata reveals reductive genome evolution in fornicate parasites.</title>
        <authorList>
            <person name="Tanifuji G."/>
            <person name="Takabayashi S."/>
            <person name="Kume K."/>
            <person name="Takagi M."/>
            <person name="Nakayama T."/>
            <person name="Kamikawa R."/>
            <person name="Inagaki Y."/>
            <person name="Hashimoto T."/>
        </authorList>
    </citation>
    <scope>NUCLEOTIDE SEQUENCE [LARGE SCALE GENOMIC DNA]</scope>
    <source>
        <strain evidence="7">NY0173</strain>
    </source>
</reference>
<comment type="subcellular location">
    <subcellularLocation>
        <location evidence="1">Membrane</location>
        <topology evidence="1">Multi-pass membrane protein</topology>
    </subcellularLocation>
</comment>
<dbReference type="GO" id="GO:0016020">
    <property type="term" value="C:membrane"/>
    <property type="evidence" value="ECO:0007669"/>
    <property type="project" value="UniProtKB-SubCell"/>
</dbReference>
<keyword evidence="3 6" id="KW-1133">Transmembrane helix</keyword>
<dbReference type="EMBL" id="BDIP01000224">
    <property type="protein sequence ID" value="GIQ80707.1"/>
    <property type="molecule type" value="Genomic_DNA"/>
</dbReference>
<sequence>MGVGLVVLVVFCKLYLHEDVSKPEYLASAVIILGVVVMSLEYSDIPSGSDSVTWYWDAFGSVSGLIYFGVGWIGTGAACWWSVTHNYRYAGPIFGLGAGIVGGTSLLFQTPFSKGLSQLFLSSQDREDNYWVMEISCFLLFSLGGVGAIALENIGFLHAEAIVVAPIYSVSQMVVPIIGGIMVFSEWADVSTATVVVQSLGLAIIVGGVFTLSQANSSKHAEPDTHRDTDVEGQEMSDSMSGCPSGTEGERSPLRPDHKKSP</sequence>
<dbReference type="InterPro" id="IPR008521">
    <property type="entry name" value="Mg_trans_NIPA"/>
</dbReference>
<feature type="transmembrane region" description="Helical" evidence="6">
    <location>
        <begin position="190"/>
        <end position="212"/>
    </location>
</feature>
<dbReference type="OrthoDB" id="165382at2759"/>
<evidence type="ECO:0000256" key="1">
    <source>
        <dbReference type="ARBA" id="ARBA00004141"/>
    </source>
</evidence>
<organism evidence="7 8">
    <name type="scientific">Kipferlia bialata</name>
    <dbReference type="NCBI Taxonomy" id="797122"/>
    <lineage>
        <taxon>Eukaryota</taxon>
        <taxon>Metamonada</taxon>
        <taxon>Carpediemonas-like organisms</taxon>
        <taxon>Kipferlia</taxon>
    </lineage>
</organism>
<evidence type="ECO:0000256" key="3">
    <source>
        <dbReference type="ARBA" id="ARBA00022989"/>
    </source>
</evidence>
<keyword evidence="8" id="KW-1185">Reference proteome</keyword>
<feature type="transmembrane region" description="Helical" evidence="6">
    <location>
        <begin position="93"/>
        <end position="110"/>
    </location>
</feature>
<dbReference type="PANTHER" id="PTHR12570:SF65">
    <property type="entry name" value="MAGNESIUM TRANSPORTER NIPA9-RELATED"/>
    <property type="match status" value="1"/>
</dbReference>
<evidence type="ECO:0000313" key="8">
    <source>
        <dbReference type="Proteomes" id="UP000265618"/>
    </source>
</evidence>
<evidence type="ECO:0000313" key="7">
    <source>
        <dbReference type="EMBL" id="GIQ80707.1"/>
    </source>
</evidence>
<feature type="transmembrane region" description="Helical" evidence="6">
    <location>
        <begin position="163"/>
        <end position="184"/>
    </location>
</feature>
<feature type="region of interest" description="Disordered" evidence="5">
    <location>
        <begin position="217"/>
        <end position="262"/>
    </location>
</feature>
<evidence type="ECO:0000256" key="2">
    <source>
        <dbReference type="ARBA" id="ARBA00022692"/>
    </source>
</evidence>
<dbReference type="PANTHER" id="PTHR12570">
    <property type="match status" value="1"/>
</dbReference>
<accession>A0A9K3CQS8</accession>
<feature type="compositionally biased region" description="Basic and acidic residues" evidence="5">
    <location>
        <begin position="219"/>
        <end position="230"/>
    </location>
</feature>
<keyword evidence="2 6" id="KW-0812">Transmembrane</keyword>
<protein>
    <submittedName>
        <fullName evidence="7">Uncharacterized protein</fullName>
    </submittedName>
</protein>
<name>A0A9K3CQS8_9EUKA</name>
<dbReference type="Proteomes" id="UP000265618">
    <property type="component" value="Unassembled WGS sequence"/>
</dbReference>
<feature type="transmembrane region" description="Helical" evidence="6">
    <location>
        <begin position="54"/>
        <end position="81"/>
    </location>
</feature>
<dbReference type="AlphaFoldDB" id="A0A9K3CQS8"/>
<proteinExistence type="predicted"/>
<dbReference type="GO" id="GO:0015095">
    <property type="term" value="F:magnesium ion transmembrane transporter activity"/>
    <property type="evidence" value="ECO:0007669"/>
    <property type="project" value="InterPro"/>
</dbReference>
<feature type="compositionally biased region" description="Basic and acidic residues" evidence="5">
    <location>
        <begin position="248"/>
        <end position="262"/>
    </location>
</feature>
<keyword evidence="4 6" id="KW-0472">Membrane</keyword>
<evidence type="ECO:0000256" key="5">
    <source>
        <dbReference type="SAM" id="MobiDB-lite"/>
    </source>
</evidence>
<feature type="transmembrane region" description="Helical" evidence="6">
    <location>
        <begin position="130"/>
        <end position="151"/>
    </location>
</feature>
<gene>
    <name evidence="7" type="ORF">KIPB_001545</name>
</gene>
<evidence type="ECO:0000256" key="4">
    <source>
        <dbReference type="ARBA" id="ARBA00023136"/>
    </source>
</evidence>
<comment type="caution">
    <text evidence="7">The sequence shown here is derived from an EMBL/GenBank/DDBJ whole genome shotgun (WGS) entry which is preliminary data.</text>
</comment>
<evidence type="ECO:0000256" key="6">
    <source>
        <dbReference type="SAM" id="Phobius"/>
    </source>
</evidence>